<dbReference type="InterPro" id="IPR001196">
    <property type="entry name" value="Ribosomal_uL15_CS"/>
</dbReference>
<dbReference type="Pfam" id="PF00828">
    <property type="entry name" value="Ribosomal_L27A"/>
    <property type="match status" value="1"/>
</dbReference>
<evidence type="ECO:0000256" key="2">
    <source>
        <dbReference type="ARBA" id="ARBA00023274"/>
    </source>
</evidence>
<dbReference type="Gene3D" id="3.100.10.10">
    <property type="match status" value="1"/>
</dbReference>
<dbReference type="NCBIfam" id="NF003079">
    <property type="entry name" value="PRK04005.1"/>
    <property type="match status" value="1"/>
</dbReference>
<dbReference type="PROSITE" id="PS00475">
    <property type="entry name" value="RIBOSOMAL_L15"/>
    <property type="match status" value="1"/>
</dbReference>
<protein>
    <submittedName>
        <fullName evidence="5">50S ribosomal protein L18e</fullName>
    </submittedName>
</protein>
<dbReference type="InterPro" id="IPR021131">
    <property type="entry name" value="Ribosomal_uL15/eL18"/>
</dbReference>
<dbReference type="AlphaFoldDB" id="A0A7J3VU22"/>
<name>A0A7J3VU22_CALS0</name>
<dbReference type="EMBL" id="DRXH01000139">
    <property type="protein sequence ID" value="HHM44451.1"/>
    <property type="molecule type" value="Genomic_DNA"/>
</dbReference>
<feature type="domain" description="Large ribosomal subunit protein uL15/eL18" evidence="4">
    <location>
        <begin position="55"/>
        <end position="91"/>
    </location>
</feature>
<reference evidence="5" key="1">
    <citation type="journal article" date="2020" name="mSystems">
        <title>Genome- and Community-Level Interaction Insights into Carbon Utilization and Element Cycling Functions of Hydrothermarchaeota in Hydrothermal Sediment.</title>
        <authorList>
            <person name="Zhou Z."/>
            <person name="Liu Y."/>
            <person name="Xu W."/>
            <person name="Pan J."/>
            <person name="Luo Z.H."/>
            <person name="Li M."/>
        </authorList>
    </citation>
    <scope>NUCLEOTIDE SEQUENCE [LARGE SCALE GENOMIC DNA]</scope>
    <source>
        <strain evidence="5">SpSt-1074</strain>
    </source>
</reference>
<sequence length="111" mass="11919">MHGARRVEVAVRKLGVRTGLGRRLVDEAGRSRRTVREVNLSRLERHAGENDVVFVPGKVLGSGVITKKLTVGALSFSGTAVRKITAAGGRALLAEDFLKEFGQRKGVKLVG</sequence>
<keyword evidence="1 3" id="KW-0689">Ribosomal protein</keyword>
<dbReference type="GO" id="GO:0005840">
    <property type="term" value="C:ribosome"/>
    <property type="evidence" value="ECO:0007669"/>
    <property type="project" value="UniProtKB-KW"/>
</dbReference>
<dbReference type="GO" id="GO:0006412">
    <property type="term" value="P:translation"/>
    <property type="evidence" value="ECO:0007669"/>
    <property type="project" value="InterPro"/>
</dbReference>
<accession>A0A7J3VU22</accession>
<comment type="caution">
    <text evidence="5">The sequence shown here is derived from an EMBL/GenBank/DDBJ whole genome shotgun (WGS) entry which is preliminary data.</text>
</comment>
<gene>
    <name evidence="5" type="ORF">ENM31_04050</name>
</gene>
<evidence type="ECO:0000256" key="3">
    <source>
        <dbReference type="RuleBase" id="RU003888"/>
    </source>
</evidence>
<proteinExistence type="inferred from homology"/>
<dbReference type="SUPFAM" id="SSF52080">
    <property type="entry name" value="Ribosomal proteins L15p and L18e"/>
    <property type="match status" value="1"/>
</dbReference>
<evidence type="ECO:0000256" key="1">
    <source>
        <dbReference type="ARBA" id="ARBA00022980"/>
    </source>
</evidence>
<comment type="similarity">
    <text evidence="3">Belongs to the universal ribosomal protein uL15 family.</text>
</comment>
<dbReference type="GO" id="GO:0003735">
    <property type="term" value="F:structural constituent of ribosome"/>
    <property type="evidence" value="ECO:0007669"/>
    <property type="project" value="InterPro"/>
</dbReference>
<evidence type="ECO:0000313" key="5">
    <source>
        <dbReference type="EMBL" id="HHM44451.1"/>
    </source>
</evidence>
<dbReference type="InterPro" id="IPR036227">
    <property type="entry name" value="Ribosomal_uL15/eL18_sf"/>
</dbReference>
<keyword evidence="2 3" id="KW-0687">Ribonucleoprotein</keyword>
<organism evidence="5">
    <name type="scientific">Caldiarchaeum subterraneum</name>
    <dbReference type="NCBI Taxonomy" id="311458"/>
    <lineage>
        <taxon>Archaea</taxon>
        <taxon>Nitrososphaerota</taxon>
        <taxon>Candidatus Caldarchaeales</taxon>
        <taxon>Candidatus Caldarchaeaceae</taxon>
        <taxon>Candidatus Caldarchaeum</taxon>
    </lineage>
</organism>
<dbReference type="GO" id="GO:1990904">
    <property type="term" value="C:ribonucleoprotein complex"/>
    <property type="evidence" value="ECO:0007669"/>
    <property type="project" value="UniProtKB-KW"/>
</dbReference>
<evidence type="ECO:0000259" key="4">
    <source>
        <dbReference type="Pfam" id="PF00828"/>
    </source>
</evidence>